<evidence type="ECO:0000259" key="1">
    <source>
        <dbReference type="SMART" id="SM00422"/>
    </source>
</evidence>
<dbReference type="SMART" id="SM00422">
    <property type="entry name" value="HTH_MERR"/>
    <property type="match status" value="1"/>
</dbReference>
<keyword evidence="3" id="KW-1185">Reference proteome</keyword>
<organism evidence="2 3">
    <name type="scientific">Neobacillus rhizosphaerae</name>
    <dbReference type="NCBI Taxonomy" id="2880965"/>
    <lineage>
        <taxon>Bacteria</taxon>
        <taxon>Bacillati</taxon>
        <taxon>Bacillota</taxon>
        <taxon>Bacilli</taxon>
        <taxon>Bacillales</taxon>
        <taxon>Bacillaceae</taxon>
        <taxon>Neobacillus</taxon>
    </lineage>
</organism>
<dbReference type="EMBL" id="CALBWS010000006">
    <property type="protein sequence ID" value="CAH2714258.1"/>
    <property type="molecule type" value="Genomic_DNA"/>
</dbReference>
<dbReference type="InterPro" id="IPR000551">
    <property type="entry name" value="MerR-type_HTH_dom"/>
</dbReference>
<protein>
    <recommendedName>
        <fullName evidence="1">HTH merR-type domain-containing protein</fullName>
    </recommendedName>
</protein>
<proteinExistence type="predicted"/>
<dbReference type="RefSeq" id="WP_248734589.1">
    <property type="nucleotide sequence ID" value="NZ_CALBWS010000006.1"/>
</dbReference>
<feature type="domain" description="HTH merR-type" evidence="1">
    <location>
        <begin position="4"/>
        <end position="74"/>
    </location>
</feature>
<reference evidence="2" key="1">
    <citation type="submission" date="2022-04" db="EMBL/GenBank/DDBJ databases">
        <authorList>
            <person name="Criscuolo A."/>
        </authorList>
    </citation>
    <scope>NUCLEOTIDE SEQUENCE</scope>
    <source>
        <strain evidence="2">CIP111895</strain>
    </source>
</reference>
<evidence type="ECO:0000313" key="3">
    <source>
        <dbReference type="Proteomes" id="UP000838308"/>
    </source>
</evidence>
<name>A0ABN8KLE5_9BACI</name>
<dbReference type="InterPro" id="IPR009061">
    <property type="entry name" value="DNA-bd_dom_put_sf"/>
</dbReference>
<evidence type="ECO:0000313" key="2">
    <source>
        <dbReference type="EMBL" id="CAH2714258.1"/>
    </source>
</evidence>
<dbReference type="Proteomes" id="UP000838308">
    <property type="component" value="Unassembled WGS sequence"/>
</dbReference>
<dbReference type="Pfam" id="PF13411">
    <property type="entry name" value="MerR_1"/>
    <property type="match status" value="1"/>
</dbReference>
<dbReference type="Gene3D" id="1.10.1660.10">
    <property type="match status" value="1"/>
</dbReference>
<dbReference type="SUPFAM" id="SSF46955">
    <property type="entry name" value="Putative DNA-binding domain"/>
    <property type="match status" value="1"/>
</dbReference>
<accession>A0ABN8KLE5</accession>
<sequence>MKAYTLKEVSKKINIAPGTLRQWEKDYHEILEIPRSKQGARFYTELEIEQLLELKQMTRKKLSKDLIRQVIQKEIKPDTCENITKTSEISLEVISETVPTAVEENPLINADQFFEAMEKYKKNFLNEIKDEIRSVVHKDVLDEVKKEISKGIFYTVKSLSDSLYKSSANTKDEIEKLSLSLEKSSEMTAASLQYLSNNIATVSLETSEEIFTLSKQLSETSEEISHYLDTTNDEISSLTEAISIDREFFEEERKEYRHDISQRELAFQQWLTSFRDVAVAKERKWWRFWS</sequence>
<comment type="caution">
    <text evidence="2">The sequence shown here is derived from an EMBL/GenBank/DDBJ whole genome shotgun (WGS) entry which is preliminary data.</text>
</comment>
<gene>
    <name evidence="2" type="ORF">BACCIP111895_01419</name>
</gene>